<dbReference type="Proteomes" id="UP000242637">
    <property type="component" value="Chromosome 1"/>
</dbReference>
<dbReference type="Pfam" id="PF14017">
    <property type="entry name" value="DUF4233"/>
    <property type="match status" value="1"/>
</dbReference>
<keyword evidence="1" id="KW-0472">Membrane</keyword>
<evidence type="ECO:0000313" key="3">
    <source>
        <dbReference type="Proteomes" id="UP000242637"/>
    </source>
</evidence>
<dbReference type="AlphaFoldDB" id="A0A239VJE9"/>
<organism evidence="2 3">
    <name type="scientific">Dermatophilus congolensis</name>
    <dbReference type="NCBI Taxonomy" id="1863"/>
    <lineage>
        <taxon>Bacteria</taxon>
        <taxon>Bacillati</taxon>
        <taxon>Actinomycetota</taxon>
        <taxon>Actinomycetes</taxon>
        <taxon>Micrococcales</taxon>
        <taxon>Dermatophilaceae</taxon>
        <taxon>Dermatophilus</taxon>
    </lineage>
</organism>
<sequence length="113" mass="12083">MVLWSQMLVMGFAAVVGRALTVASMPQNADVVLWIGLAISAACVVAAIAVRFRRGELVGWAVQVATFAYAFVVPMMVLVGAIFTGLWLVAVRKGAQMDALTDEWIKNNASLQA</sequence>
<dbReference type="KEGG" id="dco:SAMEA4475696_1422"/>
<keyword evidence="1" id="KW-1133">Transmembrane helix</keyword>
<dbReference type="STRING" id="1121387.GCA_000429885_01887"/>
<feature type="transmembrane region" description="Helical" evidence="1">
    <location>
        <begin position="64"/>
        <end position="90"/>
    </location>
</feature>
<dbReference type="InterPro" id="IPR025327">
    <property type="entry name" value="DUF4233"/>
</dbReference>
<proteinExistence type="predicted"/>
<accession>A0A239VJE9</accession>
<keyword evidence="1" id="KW-0812">Transmembrane</keyword>
<gene>
    <name evidence="2" type="ORF">SAMEA4475696_01422</name>
</gene>
<reference evidence="2 3" key="1">
    <citation type="submission" date="2017-06" db="EMBL/GenBank/DDBJ databases">
        <authorList>
            <consortium name="Pathogen Informatics"/>
        </authorList>
    </citation>
    <scope>NUCLEOTIDE SEQUENCE [LARGE SCALE GENOMIC DNA]</scope>
    <source>
        <strain evidence="2 3">NCTC13039</strain>
    </source>
</reference>
<evidence type="ECO:0000256" key="1">
    <source>
        <dbReference type="SAM" id="Phobius"/>
    </source>
</evidence>
<dbReference type="EMBL" id="LT906453">
    <property type="protein sequence ID" value="SNV22016.1"/>
    <property type="molecule type" value="Genomic_DNA"/>
</dbReference>
<feature type="transmembrane region" description="Helical" evidence="1">
    <location>
        <begin position="31"/>
        <end position="52"/>
    </location>
</feature>
<keyword evidence="3" id="KW-1185">Reference proteome</keyword>
<name>A0A239VJE9_9MICO</name>
<evidence type="ECO:0008006" key="4">
    <source>
        <dbReference type="Google" id="ProtNLM"/>
    </source>
</evidence>
<evidence type="ECO:0000313" key="2">
    <source>
        <dbReference type="EMBL" id="SNV22016.1"/>
    </source>
</evidence>
<protein>
    <recommendedName>
        <fullName evidence="4">DUF4233 domain-containing protein</fullName>
    </recommendedName>
</protein>